<keyword evidence="4 5" id="KW-0472">Membrane</keyword>
<evidence type="ECO:0000256" key="3">
    <source>
        <dbReference type="ARBA" id="ARBA00022989"/>
    </source>
</evidence>
<comment type="subcellular location">
    <subcellularLocation>
        <location evidence="1">Membrane</location>
        <topology evidence="1">Multi-pass membrane protein</topology>
    </subcellularLocation>
</comment>
<feature type="transmembrane region" description="Helical" evidence="5">
    <location>
        <begin position="12"/>
        <end position="33"/>
    </location>
</feature>
<dbReference type="EMBL" id="KZ824625">
    <property type="protein sequence ID" value="RAK81522.1"/>
    <property type="molecule type" value="Genomic_DNA"/>
</dbReference>
<feature type="transmembrane region" description="Helical" evidence="5">
    <location>
        <begin position="119"/>
        <end position="143"/>
    </location>
</feature>
<feature type="transmembrane region" description="Helical" evidence="5">
    <location>
        <begin position="235"/>
        <end position="256"/>
    </location>
</feature>
<dbReference type="GO" id="GO:0016020">
    <property type="term" value="C:membrane"/>
    <property type="evidence" value="ECO:0007669"/>
    <property type="project" value="UniProtKB-SubCell"/>
</dbReference>
<feature type="transmembrane region" description="Helical" evidence="5">
    <location>
        <begin position="201"/>
        <end position="220"/>
    </location>
</feature>
<dbReference type="RefSeq" id="XP_040805532.1">
    <property type="nucleotide sequence ID" value="XM_040947781.1"/>
</dbReference>
<evidence type="ECO:0000256" key="1">
    <source>
        <dbReference type="ARBA" id="ARBA00004141"/>
    </source>
</evidence>
<organism evidence="6 7">
    <name type="scientific">Aspergillus fijiensis CBS 313.89</name>
    <dbReference type="NCBI Taxonomy" id="1448319"/>
    <lineage>
        <taxon>Eukaryota</taxon>
        <taxon>Fungi</taxon>
        <taxon>Dikarya</taxon>
        <taxon>Ascomycota</taxon>
        <taxon>Pezizomycotina</taxon>
        <taxon>Eurotiomycetes</taxon>
        <taxon>Eurotiomycetidae</taxon>
        <taxon>Eurotiales</taxon>
        <taxon>Aspergillaceae</taxon>
        <taxon>Aspergillus</taxon>
    </lineage>
</organism>
<dbReference type="Pfam" id="PF04479">
    <property type="entry name" value="RTA1"/>
    <property type="match status" value="1"/>
</dbReference>
<gene>
    <name evidence="6" type="ORF">BO72DRAFT_483168</name>
</gene>
<name>A0A8G1RZC0_9EURO</name>
<dbReference type="OrthoDB" id="3358017at2759"/>
<protein>
    <submittedName>
        <fullName evidence="6">RTA1 like protein</fullName>
    </submittedName>
</protein>
<dbReference type="InterPro" id="IPR007568">
    <property type="entry name" value="RTA1"/>
</dbReference>
<dbReference type="VEuPathDB" id="FungiDB:BO72DRAFT_483168"/>
<dbReference type="AlphaFoldDB" id="A0A8G1RZC0"/>
<evidence type="ECO:0000256" key="5">
    <source>
        <dbReference type="SAM" id="Phobius"/>
    </source>
</evidence>
<evidence type="ECO:0000256" key="4">
    <source>
        <dbReference type="ARBA" id="ARBA00023136"/>
    </source>
</evidence>
<feature type="transmembrane region" description="Helical" evidence="5">
    <location>
        <begin position="45"/>
        <end position="66"/>
    </location>
</feature>
<dbReference type="PANTHER" id="PTHR31465:SF35">
    <property type="entry name" value="RTA1 DOMAIN PROTEIN-RELATED"/>
    <property type="match status" value="1"/>
</dbReference>
<evidence type="ECO:0000313" key="6">
    <source>
        <dbReference type="EMBL" id="RAK81522.1"/>
    </source>
</evidence>
<proteinExistence type="predicted"/>
<dbReference type="PANTHER" id="PTHR31465">
    <property type="entry name" value="PROTEIN RTA1-RELATED"/>
    <property type="match status" value="1"/>
</dbReference>
<dbReference type="GeneID" id="63865114"/>
<evidence type="ECO:0000256" key="2">
    <source>
        <dbReference type="ARBA" id="ARBA00022692"/>
    </source>
</evidence>
<feature type="transmembrane region" description="Helical" evidence="5">
    <location>
        <begin position="78"/>
        <end position="98"/>
    </location>
</feature>
<keyword evidence="3 5" id="KW-1133">Transmembrane helix</keyword>
<accession>A0A8G1RZC0</accession>
<feature type="transmembrane region" description="Helical" evidence="5">
    <location>
        <begin position="155"/>
        <end position="180"/>
    </location>
</feature>
<keyword evidence="7" id="KW-1185">Reference proteome</keyword>
<evidence type="ECO:0000313" key="7">
    <source>
        <dbReference type="Proteomes" id="UP000249789"/>
    </source>
</evidence>
<sequence length="280" mass="31397">MTLKVKYMGEYNYVPSVGAASVFAVLFAASTFYHTFQLSRTRTWFFIAFTIGGYFEVAGYIARAISGSQYPDYELGPIAVQTILILIAPSLFAASIYMTLGRIIIITGGEQFSPVRRSWLTKLFVLGDIIAFLTQAGGAAILVQQKASSFSTGETVIKIGLIIQVIFFGLFILTSVLFHVRLVKSGFAERYTTNVPWRRHMHALYIGSVFIFIRCIFRLVEYDQGTTGTLLQHEYWVYIFDAAMMLIVMAVFNWNYPSEVTALLKGSYRRGSGTELPLHG</sequence>
<reference evidence="6 7" key="1">
    <citation type="submission" date="2018-02" db="EMBL/GenBank/DDBJ databases">
        <title>The genomes of Aspergillus section Nigri reveals drivers in fungal speciation.</title>
        <authorList>
            <consortium name="DOE Joint Genome Institute"/>
            <person name="Vesth T.C."/>
            <person name="Nybo J."/>
            <person name="Theobald S."/>
            <person name="Brandl J."/>
            <person name="Frisvad J.C."/>
            <person name="Nielsen K.F."/>
            <person name="Lyhne E.K."/>
            <person name="Kogle M.E."/>
            <person name="Kuo A."/>
            <person name="Riley R."/>
            <person name="Clum A."/>
            <person name="Nolan M."/>
            <person name="Lipzen A."/>
            <person name="Salamov A."/>
            <person name="Henrissat B."/>
            <person name="Wiebenga A."/>
            <person name="De vries R.P."/>
            <person name="Grigoriev I.V."/>
            <person name="Mortensen U.H."/>
            <person name="Andersen M.R."/>
            <person name="Baker S.E."/>
        </authorList>
    </citation>
    <scope>NUCLEOTIDE SEQUENCE [LARGE SCALE GENOMIC DNA]</scope>
    <source>
        <strain evidence="6 7">CBS 313.89</strain>
    </source>
</reference>
<dbReference type="Proteomes" id="UP000249789">
    <property type="component" value="Unassembled WGS sequence"/>
</dbReference>
<keyword evidence="2 5" id="KW-0812">Transmembrane</keyword>